<proteinExistence type="predicted"/>
<keyword evidence="1" id="KW-0812">Transmembrane</keyword>
<dbReference type="AlphaFoldDB" id="A0A2P4UMS9"/>
<accession>A0A2P4UMS9</accession>
<reference evidence="2 3" key="1">
    <citation type="journal article" date="2017" name="Chemistry">
        <title>Isolation, Biosynthesis and Chemical Modifications of Rubterolones A-F: Rare Tropolone Alkaloids from Actinomadura sp. 5-2.</title>
        <authorList>
            <person name="Guo H."/>
            <person name="Benndorf R."/>
            <person name="Leichnitz D."/>
            <person name="Klassen J.L."/>
            <person name="Vollmers J."/>
            <person name="Gorls H."/>
            <person name="Steinacker M."/>
            <person name="Weigel C."/>
            <person name="Dahse H.M."/>
            <person name="Kaster A.K."/>
            <person name="de Beer Z.W."/>
            <person name="Poulsen M."/>
            <person name="Beemelmanns C."/>
        </authorList>
    </citation>
    <scope>NUCLEOTIDE SEQUENCE [LARGE SCALE GENOMIC DNA]</scope>
    <source>
        <strain evidence="2 3">5-2</strain>
    </source>
</reference>
<dbReference type="Proteomes" id="UP000242367">
    <property type="component" value="Unassembled WGS sequence"/>
</dbReference>
<evidence type="ECO:0000256" key="1">
    <source>
        <dbReference type="SAM" id="Phobius"/>
    </source>
</evidence>
<dbReference type="EMBL" id="MTBP01000001">
    <property type="protein sequence ID" value="POM26354.1"/>
    <property type="molecule type" value="Genomic_DNA"/>
</dbReference>
<sequence>MNDLDLVRTMRVDAPIPSQRRLDTGREQLLAAIDSPSVAPRAAGAGRRFGGVWGLLLAGGVAAVTAAGVAMATRTGGSPVTLHNLTPAAEWAKYADPLVERAAFGWLPDGMRANGYVADSQDEKYFQVTARTGKAKGGKSVTLTAYERGTEPPLGYLPGGVPAKRIPAMPINGHRAYWIFKPDPSGQSSFELRWQYAPNRWADLEGDQIPGDSAELTRTAYKIAESATFGGSRPIALPLHVGGVPGGLQPDRTVLNNGAYGQVSVIIGYFAEPSSELGIGIVESDLRNNTKPRPNTRLRGYPAYQTPRLMYVYGVNGFDVQLSASGSILAELNRTGGLAGLFNRMTILGVDEANWTTNPVN</sequence>
<name>A0A2P4UMS9_9ACTN</name>
<organism evidence="2 3">
    <name type="scientific">Actinomadura rubteroloni</name>
    <dbReference type="NCBI Taxonomy" id="1926885"/>
    <lineage>
        <taxon>Bacteria</taxon>
        <taxon>Bacillati</taxon>
        <taxon>Actinomycetota</taxon>
        <taxon>Actinomycetes</taxon>
        <taxon>Streptosporangiales</taxon>
        <taxon>Thermomonosporaceae</taxon>
        <taxon>Actinomadura</taxon>
    </lineage>
</organism>
<keyword evidence="1" id="KW-1133">Transmembrane helix</keyword>
<feature type="transmembrane region" description="Helical" evidence="1">
    <location>
        <begin position="51"/>
        <end position="72"/>
    </location>
</feature>
<evidence type="ECO:0000313" key="2">
    <source>
        <dbReference type="EMBL" id="POM26354.1"/>
    </source>
</evidence>
<dbReference type="RefSeq" id="WP_146058943.1">
    <property type="nucleotide sequence ID" value="NZ_MTBP01000001.1"/>
</dbReference>
<keyword evidence="1" id="KW-0472">Membrane</keyword>
<gene>
    <name evidence="2" type="ORF">BTM25_07510</name>
</gene>
<comment type="caution">
    <text evidence="2">The sequence shown here is derived from an EMBL/GenBank/DDBJ whole genome shotgun (WGS) entry which is preliminary data.</text>
</comment>
<evidence type="ECO:0000313" key="3">
    <source>
        <dbReference type="Proteomes" id="UP000242367"/>
    </source>
</evidence>
<protein>
    <submittedName>
        <fullName evidence="2">Uncharacterized protein</fullName>
    </submittedName>
</protein>
<keyword evidence="3" id="KW-1185">Reference proteome</keyword>